<name>A0AB33KHH8_9ACTN</name>
<dbReference type="InterPro" id="IPR032710">
    <property type="entry name" value="NTF2-like_dom_sf"/>
</dbReference>
<proteinExistence type="predicted"/>
<dbReference type="Pfam" id="PF13577">
    <property type="entry name" value="SnoaL_4"/>
    <property type="match status" value="1"/>
</dbReference>
<dbReference type="RefSeq" id="WP_319597949.1">
    <property type="nucleotide sequence ID" value="NZ_AP035884.1"/>
</dbReference>
<dbReference type="AlphaFoldDB" id="A0AB33KHH8"/>
<dbReference type="InterPro" id="IPR037401">
    <property type="entry name" value="SnoaL-like"/>
</dbReference>
<protein>
    <submittedName>
        <fullName evidence="2">Nuclear transport factor 2 family protein</fullName>
    </submittedName>
</protein>
<evidence type="ECO:0000259" key="1">
    <source>
        <dbReference type="Pfam" id="PF13577"/>
    </source>
</evidence>
<dbReference type="KEGG" id="stcm:SCMC78_30260"/>
<dbReference type="Gene3D" id="3.10.450.50">
    <property type="match status" value="1"/>
</dbReference>
<accession>A0AB33KHH8</accession>
<gene>
    <name evidence="2" type="ORF">SCMC78_30260</name>
</gene>
<feature type="domain" description="SnoaL-like" evidence="1">
    <location>
        <begin position="29"/>
        <end position="155"/>
    </location>
</feature>
<dbReference type="SUPFAM" id="SSF54427">
    <property type="entry name" value="NTF2-like"/>
    <property type="match status" value="1"/>
</dbReference>
<sequence length="166" mass="18053">MSEASSGQVVDGQVPGGQVRGPGVGVGLYAEIQQFYARQAGLLDDGRAVEWARTFTEDGVFRDASRPQDALVGRRAIGTQAGAHHDRRVAEGVDVRHWLGMLDLRAEDDGSLRVRSYALTPSTGRDGSGLRISASVVCHDRLVRENGRWYVADRTLRRDGVVIPVN</sequence>
<reference evidence="2" key="1">
    <citation type="submission" date="2024-07" db="EMBL/GenBank/DDBJ databases">
        <title>Complete genome sequences of cellulolytic bacteria, Kitasatospora sp. CMC57 and Streptomyces sp. CMC78, isolated from Japanese agricultural soil.</title>
        <authorList>
            <person name="Hashimoto T."/>
            <person name="Ito M."/>
            <person name="Iwamoto M."/>
            <person name="Fukahori D."/>
            <person name="Shoda T."/>
            <person name="Sakoda M."/>
            <person name="Morohoshi T."/>
            <person name="Mitsuboshi M."/>
            <person name="Nishizawa T."/>
        </authorList>
    </citation>
    <scope>NUCLEOTIDE SEQUENCE</scope>
    <source>
        <strain evidence="2">CMC78</strain>
    </source>
</reference>
<evidence type="ECO:0000313" key="2">
    <source>
        <dbReference type="EMBL" id="BFP53219.1"/>
    </source>
</evidence>
<dbReference type="EMBL" id="AP035884">
    <property type="protein sequence ID" value="BFP53219.1"/>
    <property type="molecule type" value="Genomic_DNA"/>
</dbReference>
<organism evidence="2">
    <name type="scientific">Streptomyces sp. CMC78</name>
    <dbReference type="NCBI Taxonomy" id="3231512"/>
    <lineage>
        <taxon>Bacteria</taxon>
        <taxon>Bacillati</taxon>
        <taxon>Actinomycetota</taxon>
        <taxon>Actinomycetes</taxon>
        <taxon>Kitasatosporales</taxon>
        <taxon>Streptomycetaceae</taxon>
        <taxon>Streptomyces</taxon>
    </lineage>
</organism>